<feature type="domain" description="Methyltransferase type 11" evidence="1">
    <location>
        <begin position="60"/>
        <end position="153"/>
    </location>
</feature>
<dbReference type="Pfam" id="PF08241">
    <property type="entry name" value="Methyltransf_11"/>
    <property type="match status" value="1"/>
</dbReference>
<dbReference type="Proteomes" id="UP000176974">
    <property type="component" value="Unassembled WGS sequence"/>
</dbReference>
<comment type="caution">
    <text evidence="2">The sequence shown here is derived from an EMBL/GenBank/DDBJ whole genome shotgun (WGS) entry which is preliminary data.</text>
</comment>
<evidence type="ECO:0000259" key="1">
    <source>
        <dbReference type="Pfam" id="PF08241"/>
    </source>
</evidence>
<reference evidence="2 3" key="1">
    <citation type="journal article" date="2016" name="Nat. Commun.">
        <title>Thousands of microbial genomes shed light on interconnected biogeochemical processes in an aquifer system.</title>
        <authorList>
            <person name="Anantharaman K."/>
            <person name="Brown C.T."/>
            <person name="Hug L.A."/>
            <person name="Sharon I."/>
            <person name="Castelle C.J."/>
            <person name="Probst A.J."/>
            <person name="Thomas B.C."/>
            <person name="Singh A."/>
            <person name="Wilkins M.J."/>
            <person name="Karaoz U."/>
            <person name="Brodie E.L."/>
            <person name="Williams K.H."/>
            <person name="Hubbard S.S."/>
            <person name="Banfield J.F."/>
        </authorList>
    </citation>
    <scope>NUCLEOTIDE SEQUENCE [LARGE SCALE GENOMIC DNA]</scope>
</reference>
<dbReference type="InterPro" id="IPR013216">
    <property type="entry name" value="Methyltransf_11"/>
</dbReference>
<dbReference type="EMBL" id="MHMY01000023">
    <property type="protein sequence ID" value="OGZ34903.1"/>
    <property type="molecule type" value="Genomic_DNA"/>
</dbReference>
<gene>
    <name evidence="2" type="ORF">A2815_00795</name>
</gene>
<protein>
    <recommendedName>
        <fullName evidence="1">Methyltransferase type 11 domain-containing protein</fullName>
    </recommendedName>
</protein>
<name>A0A1G2FA79_9BACT</name>
<dbReference type="InterPro" id="IPR029063">
    <property type="entry name" value="SAM-dependent_MTases_sf"/>
</dbReference>
<dbReference type="GO" id="GO:0008757">
    <property type="term" value="F:S-adenosylmethionine-dependent methyltransferase activity"/>
    <property type="evidence" value="ECO:0007669"/>
    <property type="project" value="InterPro"/>
</dbReference>
<sequence>MKDVFGKALAGYFNKDLTPYLVQRDDGLIDEQDIGLYFTKYSQWKDYEKEVLKYAKGKALDIGAGAGRHTLYLQNRGLEVHAIDISPLAVEVMKKREVKNAFVMDFKKLNFPDNHFDSILMMFNNFGLAGSIKATKKFLKTLNKISAPKGMIITTIRDPYQTDDPRHLAYHKKNRKAGKPIGQVKIRIEYNDETGDWFSLLMVSPDELKDLIKDTGWRILKIIKGGDGNYGAVLEKLSN</sequence>
<dbReference type="Gene3D" id="3.40.50.150">
    <property type="entry name" value="Vaccinia Virus protein VP39"/>
    <property type="match status" value="1"/>
</dbReference>
<evidence type="ECO:0000313" key="2">
    <source>
        <dbReference type="EMBL" id="OGZ34903.1"/>
    </source>
</evidence>
<proteinExistence type="predicted"/>
<dbReference type="AlphaFoldDB" id="A0A1G2FA79"/>
<dbReference type="CDD" id="cd02440">
    <property type="entry name" value="AdoMet_MTases"/>
    <property type="match status" value="1"/>
</dbReference>
<accession>A0A1G2FA79</accession>
<evidence type="ECO:0000313" key="3">
    <source>
        <dbReference type="Proteomes" id="UP000176974"/>
    </source>
</evidence>
<dbReference type="SUPFAM" id="SSF53335">
    <property type="entry name" value="S-adenosyl-L-methionine-dependent methyltransferases"/>
    <property type="match status" value="1"/>
</dbReference>
<dbReference type="PANTHER" id="PTHR43861">
    <property type="entry name" value="TRANS-ACONITATE 2-METHYLTRANSFERASE-RELATED"/>
    <property type="match status" value="1"/>
</dbReference>
<organism evidence="2 3">
    <name type="scientific">Candidatus Portnoybacteria bacterium RIFCSPHIGHO2_01_FULL_40_12b</name>
    <dbReference type="NCBI Taxonomy" id="1801994"/>
    <lineage>
        <taxon>Bacteria</taxon>
        <taxon>Candidatus Portnoyibacteriota</taxon>
    </lineage>
</organism>